<evidence type="ECO:0000256" key="2">
    <source>
        <dbReference type="PROSITE-ProRule" id="PRU00708"/>
    </source>
</evidence>
<evidence type="ECO:0008006" key="6">
    <source>
        <dbReference type="Google" id="ProtNLM"/>
    </source>
</evidence>
<feature type="repeat" description="PPR" evidence="2">
    <location>
        <begin position="328"/>
        <end position="362"/>
    </location>
</feature>
<dbReference type="PANTHER" id="PTHR47926">
    <property type="entry name" value="PENTATRICOPEPTIDE REPEAT-CONTAINING PROTEIN"/>
    <property type="match status" value="1"/>
</dbReference>
<dbReference type="InterPro" id="IPR046848">
    <property type="entry name" value="E_motif"/>
</dbReference>
<organism evidence="3">
    <name type="scientific">Daucus carota subsp. sativus</name>
    <name type="common">Carrot</name>
    <dbReference type="NCBI Taxonomy" id="79200"/>
    <lineage>
        <taxon>Eukaryota</taxon>
        <taxon>Viridiplantae</taxon>
        <taxon>Streptophyta</taxon>
        <taxon>Embryophyta</taxon>
        <taxon>Tracheophyta</taxon>
        <taxon>Spermatophyta</taxon>
        <taxon>Magnoliopsida</taxon>
        <taxon>eudicotyledons</taxon>
        <taxon>Gunneridae</taxon>
        <taxon>Pentapetalae</taxon>
        <taxon>asterids</taxon>
        <taxon>campanulids</taxon>
        <taxon>Apiales</taxon>
        <taxon>Apiaceae</taxon>
        <taxon>Apioideae</taxon>
        <taxon>Scandiceae</taxon>
        <taxon>Daucinae</taxon>
        <taxon>Daucus</taxon>
        <taxon>Daucus sect. Daucus</taxon>
    </lineage>
</organism>
<proteinExistence type="predicted"/>
<dbReference type="InterPro" id="IPR002885">
    <property type="entry name" value="PPR_rpt"/>
</dbReference>
<feature type="repeat" description="PPR" evidence="2">
    <location>
        <begin position="227"/>
        <end position="261"/>
    </location>
</feature>
<keyword evidence="1" id="KW-0677">Repeat</keyword>
<dbReference type="NCBIfam" id="TIGR00756">
    <property type="entry name" value="PPR"/>
    <property type="match status" value="5"/>
</dbReference>
<keyword evidence="5" id="KW-1185">Reference proteome</keyword>
<dbReference type="Gene3D" id="1.25.40.10">
    <property type="entry name" value="Tetratricopeptide repeat domain"/>
    <property type="match status" value="5"/>
</dbReference>
<accession>A0A164XQM3</accession>
<dbReference type="GO" id="GO:0009451">
    <property type="term" value="P:RNA modification"/>
    <property type="evidence" value="ECO:0007669"/>
    <property type="project" value="InterPro"/>
</dbReference>
<dbReference type="Gramene" id="KZM93478">
    <property type="protein sequence ID" value="KZM93478"/>
    <property type="gene ID" value="DCAR_016723"/>
</dbReference>
<gene>
    <name evidence="3" type="ORF">DCAR_016723</name>
    <name evidence="4" type="ORF">DCAR_0519119</name>
</gene>
<dbReference type="OMA" id="AVHGHIW"/>
<dbReference type="GO" id="GO:0003723">
    <property type="term" value="F:RNA binding"/>
    <property type="evidence" value="ECO:0007669"/>
    <property type="project" value="InterPro"/>
</dbReference>
<dbReference type="KEGG" id="dcr:108223483"/>
<reference evidence="3" key="1">
    <citation type="journal article" date="2016" name="Nat. Genet.">
        <title>A high-quality carrot genome assembly provides new insights into carotenoid accumulation and asterid genome evolution.</title>
        <authorList>
            <person name="Iorizzo M."/>
            <person name="Ellison S."/>
            <person name="Senalik D."/>
            <person name="Zeng P."/>
            <person name="Satapoomin P."/>
            <person name="Huang J."/>
            <person name="Bowman M."/>
            <person name="Iovene M."/>
            <person name="Sanseverino W."/>
            <person name="Cavagnaro P."/>
            <person name="Yildiz M."/>
            <person name="Macko-Podgorni A."/>
            <person name="Moranska E."/>
            <person name="Grzebelus E."/>
            <person name="Grzebelus D."/>
            <person name="Ashrafi H."/>
            <person name="Zheng Z."/>
            <person name="Cheng S."/>
            <person name="Spooner D."/>
            <person name="Van Deynze A."/>
            <person name="Simon P."/>
        </authorList>
    </citation>
    <scope>NUCLEOTIDE SEQUENCE [LARGE SCALE GENOMIC DNA]</scope>
    <source>
        <tissue evidence="3">Leaf</tissue>
    </source>
</reference>
<reference evidence="4" key="2">
    <citation type="submission" date="2022-03" db="EMBL/GenBank/DDBJ databases">
        <title>Draft title - Genomic analysis of global carrot germplasm unveils the trajectory of domestication and the origin of high carotenoid orange carrot.</title>
        <authorList>
            <person name="Iorizzo M."/>
            <person name="Ellison S."/>
            <person name="Senalik D."/>
            <person name="Macko-Podgorni A."/>
            <person name="Grzebelus D."/>
            <person name="Bostan H."/>
            <person name="Rolling W."/>
            <person name="Curaba J."/>
            <person name="Simon P."/>
        </authorList>
    </citation>
    <scope>NUCLEOTIDE SEQUENCE</scope>
    <source>
        <tissue evidence="4">Leaf</tissue>
    </source>
</reference>
<name>A0A164XQM3_DAUCS</name>
<evidence type="ECO:0000313" key="3">
    <source>
        <dbReference type="EMBL" id="KZM93478.1"/>
    </source>
</evidence>
<dbReference type="InterPro" id="IPR011990">
    <property type="entry name" value="TPR-like_helical_dom_sf"/>
</dbReference>
<dbReference type="AlphaFoldDB" id="A0A164XQM3"/>
<feature type="repeat" description="PPR" evidence="2">
    <location>
        <begin position="165"/>
        <end position="199"/>
    </location>
</feature>
<dbReference type="OrthoDB" id="185373at2759"/>
<dbReference type="EMBL" id="CP093347">
    <property type="protein sequence ID" value="WOG99763.1"/>
    <property type="molecule type" value="Genomic_DNA"/>
</dbReference>
<protein>
    <recommendedName>
        <fullName evidence="6">Pentatricopeptide repeat-containing protein</fullName>
    </recommendedName>
</protein>
<dbReference type="PROSITE" id="PS51375">
    <property type="entry name" value="PPR"/>
    <property type="match status" value="4"/>
</dbReference>
<dbReference type="Pfam" id="PF01535">
    <property type="entry name" value="PPR"/>
    <property type="match status" value="2"/>
</dbReference>
<dbReference type="FunFam" id="1.25.40.10:FF:000184">
    <property type="entry name" value="Pentatricopeptide repeat-containing protein, chloroplastic"/>
    <property type="match status" value="1"/>
</dbReference>
<evidence type="ECO:0000256" key="1">
    <source>
        <dbReference type="ARBA" id="ARBA00022737"/>
    </source>
</evidence>
<dbReference type="FunFam" id="1.25.40.10:FF:000348">
    <property type="entry name" value="Pentatricopeptide repeat-containing protein chloroplastic"/>
    <property type="match status" value="1"/>
</dbReference>
<evidence type="ECO:0000313" key="4">
    <source>
        <dbReference type="EMBL" id="WOG99763.1"/>
    </source>
</evidence>
<dbReference type="EMBL" id="LNRQ01000005">
    <property type="protein sequence ID" value="KZM93478.1"/>
    <property type="molecule type" value="Genomic_DNA"/>
</dbReference>
<dbReference type="PANTHER" id="PTHR47926:SF376">
    <property type="entry name" value="TETRATRICOPEPTIDE-LIKE HELICAL DOMAIN SUPERFAMILY"/>
    <property type="match status" value="1"/>
</dbReference>
<dbReference type="Proteomes" id="UP000077755">
    <property type="component" value="Chromosome 5"/>
</dbReference>
<evidence type="ECO:0000313" key="5">
    <source>
        <dbReference type="Proteomes" id="UP000077755"/>
    </source>
</evidence>
<dbReference type="InterPro" id="IPR046960">
    <property type="entry name" value="PPR_At4g14850-like_plant"/>
</dbReference>
<feature type="repeat" description="PPR" evidence="2">
    <location>
        <begin position="64"/>
        <end position="98"/>
    </location>
</feature>
<sequence length="553" mass="62366">MYDTVMNCFKKCFNLKELECLYALMIKNNAVQDCFYMNQFITTCSTFRRTDYAVRAFIQMKSPNAYVYNAIIKAFIHCLNPIQALHFYLSMLRAGVSPSSYTFPSVIKGCVLVSDLGFGESVHGQIFRFGFGSNVFVQTSLIDFYSGFGRLVGARQVFDEIPERDGFVWTTMLSGYSRGGDMGSARRLFDEMPERNVATWNSLINGYARVRDMGSCELLFREMPEKDLISWTTMISCYSQNKLYSEALTVFSEMRMNGVRPDEVTMTTVISSCAHLGALDLGKDIHLYVMQNGFELDVYIGSALIDMYAKCGSLERALVVFFKLQEKNLFCWNSIIEGLAVHGLAEEAISMFGRMEKDNIKPNGVTFISVLSACTHAGLVEVGRRWFKKMTHELSITPQIEHYGCMVDLLCKAGLFEDALELIQSMTMEPNAIIWGAVLGGSKLYKNLDIAQVAANMLMVLEPNNSGYYSLLVSMHADANRWNEVAKTRSAMKELGVEKSCPGSSWIEMESKIHQFAASDKCHPAASQIYSLLHELESQLKLYGHVLEFEFFT</sequence>
<dbReference type="Pfam" id="PF20431">
    <property type="entry name" value="E_motif"/>
    <property type="match status" value="1"/>
</dbReference>
<dbReference type="Pfam" id="PF13041">
    <property type="entry name" value="PPR_2"/>
    <property type="match status" value="3"/>
</dbReference>